<name>A0A5N7D0E7_9EURO</name>
<dbReference type="GeneID" id="43664797"/>
<gene>
    <name evidence="1" type="ORF">BDV37DRAFT_218009</name>
</gene>
<sequence>MSSAYSFWVQKERQRERINYIYQQLPGCLFSIYIYHSTEYTLPQRYGRLTWTLIYYSSAVGPIPLCTLYTTGHLFFFCLLLSLFSHRESTSDPGATWTRIMITKTGGAIPRANQKGSF</sequence>
<evidence type="ECO:0000313" key="1">
    <source>
        <dbReference type="EMBL" id="KAE8399901.1"/>
    </source>
</evidence>
<dbReference type="AlphaFoldDB" id="A0A5N7D0E7"/>
<evidence type="ECO:0000313" key="2">
    <source>
        <dbReference type="Proteomes" id="UP000325579"/>
    </source>
</evidence>
<accession>A0A5N7D0E7</accession>
<proteinExistence type="predicted"/>
<keyword evidence="2" id="KW-1185">Reference proteome</keyword>
<dbReference type="RefSeq" id="XP_031937220.1">
    <property type="nucleotide sequence ID" value="XM_032080106.1"/>
</dbReference>
<accession>A0A5N6I5M7</accession>
<dbReference type="Proteomes" id="UP000325579">
    <property type="component" value="Unassembled WGS sequence"/>
</dbReference>
<reference evidence="1 2" key="1">
    <citation type="submission" date="2019-04" db="EMBL/GenBank/DDBJ databases">
        <authorList>
            <consortium name="DOE Joint Genome Institute"/>
            <person name="Mondo S."/>
            <person name="Kjaerbolling I."/>
            <person name="Vesth T."/>
            <person name="Frisvad J.C."/>
            <person name="Nybo J.L."/>
            <person name="Theobald S."/>
            <person name="Kildgaard S."/>
            <person name="Isbrandt T."/>
            <person name="Kuo A."/>
            <person name="Sato A."/>
            <person name="Lyhne E.K."/>
            <person name="Kogle M.E."/>
            <person name="Wiebenga A."/>
            <person name="Kun R.S."/>
            <person name="Lubbers R.J."/>
            <person name="Makela M.R."/>
            <person name="Barry K."/>
            <person name="Chovatia M."/>
            <person name="Clum A."/>
            <person name="Daum C."/>
            <person name="Haridas S."/>
            <person name="He G."/>
            <person name="LaButti K."/>
            <person name="Lipzen A."/>
            <person name="Riley R."/>
            <person name="Salamov A."/>
            <person name="Simmons B.A."/>
            <person name="Magnuson J.K."/>
            <person name="Henrissat B."/>
            <person name="Mortensen U.H."/>
            <person name="Larsen T.O."/>
            <person name="Devries R.P."/>
            <person name="Grigoriev I.V."/>
            <person name="Machida M."/>
            <person name="Baker S.E."/>
            <person name="Andersen M.R."/>
            <person name="Cantor M.N."/>
            <person name="Hua S.X."/>
        </authorList>
    </citation>
    <scope>NUCLEOTIDE SEQUENCE [LARGE SCALE GENOMIC DNA]</scope>
    <source>
        <strain evidence="1 2">CBS 119388</strain>
    </source>
</reference>
<protein>
    <submittedName>
        <fullName evidence="1">Uncharacterized protein</fullName>
    </submittedName>
</protein>
<organism evidence="1 2">
    <name type="scientific">Aspergillus pseudonomiae</name>
    <dbReference type="NCBI Taxonomy" id="1506151"/>
    <lineage>
        <taxon>Eukaryota</taxon>
        <taxon>Fungi</taxon>
        <taxon>Dikarya</taxon>
        <taxon>Ascomycota</taxon>
        <taxon>Pezizomycotina</taxon>
        <taxon>Eurotiomycetes</taxon>
        <taxon>Eurotiomycetidae</taxon>
        <taxon>Eurotiales</taxon>
        <taxon>Aspergillaceae</taxon>
        <taxon>Aspergillus</taxon>
        <taxon>Aspergillus subgen. Circumdati</taxon>
    </lineage>
</organism>
<dbReference type="EMBL" id="ML736824">
    <property type="protein sequence ID" value="KAE8399901.1"/>
    <property type="molecule type" value="Genomic_DNA"/>
</dbReference>